<organism evidence="3 4">
    <name type="scientific">Dyadobacter linearis</name>
    <dbReference type="NCBI Taxonomy" id="2823330"/>
    <lineage>
        <taxon>Bacteria</taxon>
        <taxon>Pseudomonadati</taxon>
        <taxon>Bacteroidota</taxon>
        <taxon>Cytophagia</taxon>
        <taxon>Cytophagales</taxon>
        <taxon>Spirosomataceae</taxon>
        <taxon>Dyadobacter</taxon>
    </lineage>
</organism>
<gene>
    <name evidence="3" type="ORF">DYBT9623_03708</name>
</gene>
<dbReference type="EMBL" id="CAJRAU010000005">
    <property type="protein sequence ID" value="CAG5071718.1"/>
    <property type="molecule type" value="Genomic_DNA"/>
</dbReference>
<feature type="domain" description="Xylose isomerase-like TIM barrel" evidence="2">
    <location>
        <begin position="75"/>
        <end position="287"/>
    </location>
</feature>
<evidence type="ECO:0000313" key="4">
    <source>
        <dbReference type="Proteomes" id="UP000679725"/>
    </source>
</evidence>
<proteinExistence type="predicted"/>
<sequence>MNRRKLMRKTAAFLIQCILILMLMPGSSQAQKSVFRKDNLIAWCIVPYDSKNRGPVERSEMLNKLGIKMLAYDWREKHIAEFDAEMEALKKHNIKLQAFWLHSGSNPENDKTLPIILDVLKRHNIKTEIWCMIAGIKDLDKMTQQEKVEAHAKPLTYIADRAAEIGCKVGVYNHGGWYGDPVNQLELIKYVNRPNIGIVYNLHHAEADLETFPKFYPKILPHLLAINLAGLIKGNPVKVVPVGQGDSELEMMRIIHKSSYRGPIGIINEEFAPDAEDGLKINMAGLKEILKELGDEEGLKSY</sequence>
<comment type="caution">
    <text evidence="3">The sequence shown here is derived from an EMBL/GenBank/DDBJ whole genome shotgun (WGS) entry which is preliminary data.</text>
</comment>
<dbReference type="InterPro" id="IPR036237">
    <property type="entry name" value="Xyl_isomerase-like_sf"/>
</dbReference>
<dbReference type="Proteomes" id="UP000679725">
    <property type="component" value="Unassembled WGS sequence"/>
</dbReference>
<feature type="signal peptide" evidence="1">
    <location>
        <begin position="1"/>
        <end position="30"/>
    </location>
</feature>
<dbReference type="InterPro" id="IPR013022">
    <property type="entry name" value="Xyl_isomerase-like_TIM-brl"/>
</dbReference>
<accession>A0ABN7RAF3</accession>
<protein>
    <recommendedName>
        <fullName evidence="2">Xylose isomerase-like TIM barrel domain-containing protein</fullName>
    </recommendedName>
</protein>
<keyword evidence="4" id="KW-1185">Reference proteome</keyword>
<evidence type="ECO:0000259" key="2">
    <source>
        <dbReference type="Pfam" id="PF01261"/>
    </source>
</evidence>
<dbReference type="SUPFAM" id="SSF51658">
    <property type="entry name" value="Xylose isomerase-like"/>
    <property type="match status" value="1"/>
</dbReference>
<feature type="chain" id="PRO_5047278523" description="Xylose isomerase-like TIM barrel domain-containing protein" evidence="1">
    <location>
        <begin position="31"/>
        <end position="302"/>
    </location>
</feature>
<evidence type="ECO:0000256" key="1">
    <source>
        <dbReference type="SAM" id="SignalP"/>
    </source>
</evidence>
<keyword evidence="1" id="KW-0732">Signal</keyword>
<reference evidence="3 4" key="1">
    <citation type="submission" date="2021-04" db="EMBL/GenBank/DDBJ databases">
        <authorList>
            <person name="Rodrigo-Torres L."/>
            <person name="Arahal R. D."/>
            <person name="Lucena T."/>
        </authorList>
    </citation>
    <scope>NUCLEOTIDE SEQUENCE [LARGE SCALE GENOMIC DNA]</scope>
    <source>
        <strain evidence="3 4">CECT 9623</strain>
    </source>
</reference>
<name>A0ABN7RAF3_9BACT</name>
<dbReference type="Pfam" id="PF01261">
    <property type="entry name" value="AP_endonuc_2"/>
    <property type="match status" value="1"/>
</dbReference>
<evidence type="ECO:0000313" key="3">
    <source>
        <dbReference type="EMBL" id="CAG5071718.1"/>
    </source>
</evidence>
<dbReference type="Gene3D" id="3.20.20.150">
    <property type="entry name" value="Divalent-metal-dependent TIM barrel enzymes"/>
    <property type="match status" value="1"/>
</dbReference>